<dbReference type="EMBL" id="ABOX02000050">
    <property type="protein sequence ID" value="EEF58081.1"/>
    <property type="molecule type" value="Genomic_DNA"/>
</dbReference>
<dbReference type="AlphaFoldDB" id="B9XPY4"/>
<dbReference type="OrthoDB" id="21822at2"/>
<evidence type="ECO:0000313" key="4">
    <source>
        <dbReference type="Proteomes" id="UP000003688"/>
    </source>
</evidence>
<proteinExistence type="inferred from homology"/>
<evidence type="ECO:0000313" key="3">
    <source>
        <dbReference type="EMBL" id="EEF58081.1"/>
    </source>
</evidence>
<dbReference type="GO" id="GO:0047617">
    <property type="term" value="F:fatty acyl-CoA hydrolase activity"/>
    <property type="evidence" value="ECO:0007669"/>
    <property type="project" value="TreeGrafter"/>
</dbReference>
<keyword evidence="4" id="KW-1185">Reference proteome</keyword>
<dbReference type="CDD" id="cd00586">
    <property type="entry name" value="4HBT"/>
    <property type="match status" value="1"/>
</dbReference>
<gene>
    <name evidence="3" type="ORF">Cflav_PD1320</name>
</gene>
<dbReference type="InterPro" id="IPR050563">
    <property type="entry name" value="4-hydroxybenzoyl-CoA_TE"/>
</dbReference>
<dbReference type="Gene3D" id="3.10.129.10">
    <property type="entry name" value="Hotdog Thioesterase"/>
    <property type="match status" value="1"/>
</dbReference>
<dbReference type="STRING" id="320771.Cflav_PD1320"/>
<reference evidence="3 4" key="1">
    <citation type="journal article" date="2011" name="J. Bacteriol.">
        <title>Genome sequence of 'Pedosphaera parvula' Ellin514, an aerobic Verrucomicrobial isolate from pasture soil.</title>
        <authorList>
            <person name="Kant R."/>
            <person name="van Passel M.W."/>
            <person name="Sangwan P."/>
            <person name="Palva A."/>
            <person name="Lucas S."/>
            <person name="Copeland A."/>
            <person name="Lapidus A."/>
            <person name="Glavina Del Rio T."/>
            <person name="Dalin E."/>
            <person name="Tice H."/>
            <person name="Bruce D."/>
            <person name="Goodwin L."/>
            <person name="Pitluck S."/>
            <person name="Chertkov O."/>
            <person name="Larimer F.W."/>
            <person name="Land M.L."/>
            <person name="Hauser L."/>
            <person name="Brettin T.S."/>
            <person name="Detter J.C."/>
            <person name="Han S."/>
            <person name="de Vos W.M."/>
            <person name="Janssen P.H."/>
            <person name="Smidt H."/>
        </authorList>
    </citation>
    <scope>NUCLEOTIDE SEQUENCE [LARGE SCALE GENOMIC DNA]</scope>
    <source>
        <strain evidence="3 4">Ellin514</strain>
    </source>
</reference>
<dbReference type="InterPro" id="IPR029069">
    <property type="entry name" value="HotDog_dom_sf"/>
</dbReference>
<dbReference type="PROSITE" id="PS01328">
    <property type="entry name" value="4HBCOA_THIOESTERASE"/>
    <property type="match status" value="1"/>
</dbReference>
<protein>
    <submittedName>
        <fullName evidence="3">Thioesterase superfamily protein</fullName>
    </submittedName>
</protein>
<dbReference type="PANTHER" id="PTHR31793:SF27">
    <property type="entry name" value="NOVEL THIOESTERASE SUPERFAMILY DOMAIN AND SAPOSIN A-TYPE DOMAIN CONTAINING PROTEIN (0610012H03RIK)"/>
    <property type="match status" value="1"/>
</dbReference>
<evidence type="ECO:0000256" key="1">
    <source>
        <dbReference type="ARBA" id="ARBA00005953"/>
    </source>
</evidence>
<dbReference type="PANTHER" id="PTHR31793">
    <property type="entry name" value="4-HYDROXYBENZOYL-COA THIOESTERASE FAMILY MEMBER"/>
    <property type="match status" value="1"/>
</dbReference>
<dbReference type="Proteomes" id="UP000003688">
    <property type="component" value="Unassembled WGS sequence"/>
</dbReference>
<dbReference type="RefSeq" id="WP_007417870.1">
    <property type="nucleotide sequence ID" value="NZ_ABOX02000050.1"/>
</dbReference>
<dbReference type="Pfam" id="PF13279">
    <property type="entry name" value="4HBT_2"/>
    <property type="match status" value="1"/>
</dbReference>
<organism evidence="3 4">
    <name type="scientific">Pedosphaera parvula (strain Ellin514)</name>
    <dbReference type="NCBI Taxonomy" id="320771"/>
    <lineage>
        <taxon>Bacteria</taxon>
        <taxon>Pseudomonadati</taxon>
        <taxon>Verrucomicrobiota</taxon>
        <taxon>Pedosphaerae</taxon>
        <taxon>Pedosphaerales</taxon>
        <taxon>Pedosphaeraceae</taxon>
        <taxon>Pedosphaera</taxon>
    </lineage>
</organism>
<sequence length="147" mass="16752">MPFEFKAVRRVEFSETDMAGIVHFSNFFRYMETAEHGFFRSLGFSVVMNQTDPPVGWPRVNAECEYRQPLRFEDEVEIHLLVSEKKSKSLSYLIKFRKLNAPTLPEVARGTLTVVCVVKGPDGKMSAAHIPKEFADKIEVAPSELLL</sequence>
<keyword evidence="2" id="KW-0378">Hydrolase</keyword>
<comment type="caution">
    <text evidence="3">The sequence shown here is derived from an EMBL/GenBank/DDBJ whole genome shotgun (WGS) entry which is preliminary data.</text>
</comment>
<comment type="similarity">
    <text evidence="1">Belongs to the 4-hydroxybenzoyl-CoA thioesterase family.</text>
</comment>
<accession>B9XPY4</accession>
<dbReference type="SUPFAM" id="SSF54637">
    <property type="entry name" value="Thioesterase/thiol ester dehydrase-isomerase"/>
    <property type="match status" value="1"/>
</dbReference>
<name>B9XPY4_PEDPL</name>
<dbReference type="InterPro" id="IPR008272">
    <property type="entry name" value="HB-CoA_thioesterase_AS"/>
</dbReference>
<evidence type="ECO:0000256" key="2">
    <source>
        <dbReference type="ARBA" id="ARBA00022801"/>
    </source>
</evidence>